<evidence type="ECO:0000313" key="1">
    <source>
        <dbReference type="EMBL" id="QQP15060.1"/>
    </source>
</evidence>
<gene>
    <name evidence="1" type="ORF">FJQ98_21195</name>
</gene>
<proteinExistence type="predicted"/>
<sequence length="42" mass="5005">MDHFGTIHILINNVGKFQHKSLYDVTSDEWNDMIQTNLREDQ</sequence>
<reference evidence="1 2" key="1">
    <citation type="submission" date="2020-01" db="EMBL/GenBank/DDBJ databases">
        <authorList>
            <person name="Liu G."/>
            <person name="Liu B."/>
        </authorList>
    </citation>
    <scope>NUCLEOTIDE SEQUENCE [LARGE SCALE GENOMIC DNA]</scope>
    <source>
        <strain evidence="1 2">FJAT-51161</strain>
    </source>
</reference>
<evidence type="ECO:0000313" key="2">
    <source>
        <dbReference type="Proteomes" id="UP000596049"/>
    </source>
</evidence>
<dbReference type="SUPFAM" id="SSF51735">
    <property type="entry name" value="NAD(P)-binding Rossmann-fold domains"/>
    <property type="match status" value="1"/>
</dbReference>
<keyword evidence="2" id="KW-1185">Reference proteome</keyword>
<dbReference type="Gene3D" id="3.40.50.720">
    <property type="entry name" value="NAD(P)-binding Rossmann-like Domain"/>
    <property type="match status" value="1"/>
</dbReference>
<accession>A0ABX7AYH2</accession>
<organism evidence="1 2">
    <name type="scientific">Lysinibacillus agricola</name>
    <dbReference type="NCBI Taxonomy" id="2590012"/>
    <lineage>
        <taxon>Bacteria</taxon>
        <taxon>Bacillati</taxon>
        <taxon>Bacillota</taxon>
        <taxon>Bacilli</taxon>
        <taxon>Bacillales</taxon>
        <taxon>Bacillaceae</taxon>
        <taxon>Lysinibacillus</taxon>
    </lineage>
</organism>
<dbReference type="EMBL" id="CP067341">
    <property type="protein sequence ID" value="QQP15060.1"/>
    <property type="molecule type" value="Genomic_DNA"/>
</dbReference>
<evidence type="ECO:0008006" key="3">
    <source>
        <dbReference type="Google" id="ProtNLM"/>
    </source>
</evidence>
<protein>
    <recommendedName>
        <fullName evidence="3">Short-chain dehydrogenase</fullName>
    </recommendedName>
</protein>
<name>A0ABX7AYH2_9BACI</name>
<dbReference type="InterPro" id="IPR036291">
    <property type="entry name" value="NAD(P)-bd_dom_sf"/>
</dbReference>
<dbReference type="Proteomes" id="UP000596049">
    <property type="component" value="Chromosome"/>
</dbReference>